<feature type="compositionally biased region" description="Low complexity" evidence="6">
    <location>
        <begin position="458"/>
        <end position="483"/>
    </location>
</feature>
<keyword evidence="3" id="KW-0687">Ribonucleoprotein</keyword>
<protein>
    <submittedName>
        <fullName evidence="7">WD domain, G-beta repeat</fullName>
    </submittedName>
</protein>
<dbReference type="PANTHER" id="PTHR32215:SF0">
    <property type="entry name" value="CILIA- AND FLAGELLA-ASSOCIATED PROTEIN 57"/>
    <property type="match status" value="1"/>
</dbReference>
<feature type="coiled-coil region" evidence="5">
    <location>
        <begin position="1312"/>
        <end position="1365"/>
    </location>
</feature>
<dbReference type="PROSITE" id="PS00678">
    <property type="entry name" value="WD_REPEATS_1"/>
    <property type="match status" value="2"/>
</dbReference>
<dbReference type="SUPFAM" id="SSF50998">
    <property type="entry name" value="Quinoprotein alcohol dehydrogenase-like"/>
    <property type="match status" value="1"/>
</dbReference>
<keyword evidence="2" id="KW-0677">Repeat</keyword>
<dbReference type="InterPro" id="IPR001680">
    <property type="entry name" value="WD40_rpt"/>
</dbReference>
<sequence>MDSRRALVKRYVFGTNHDGKGCLHWLDDGSLVYPVGKTIVLQQPSSCTQRFLEAAYQSTAITAITMSANKKFMAIAESGPHPQVQIIDTVTRKRRKVLSVSDLDSDRYVALSFSSDGRHLVTQGGAPGWNLHYWNWERSQPLASVSIGQMYAASAQGQGAKQTPAGAANAPRISSGDAQLLTTAANAAAARSSRAMSRTPPQVVTSIGVCPLDPLLVTVAGIGFFRFYRYTEGLLQPQPGTGVPREQFEHFSAHLWITEHNVVAATHSGRLLLIQDGRFLNTIDMPPPSPSHLLGAGADPLLEGLGNASAVDVVTCIAPTHQQSHQQARHCSGFIAGTNHGTVLIFQDDGSATGGDGGVGEGLGGDVVAGDTTGYSFMCRLEVPAYEAGEPQQSQLSPQGQQQQQQQQTPPMSELAAAAIGAAALPLTAVPDTSAGGGGKGRAGRLFQLRDQAGVKNAGAASSTAGARGGVASPTGAPTAAAGRRGRDHATTAAAAAAAAAGGHAIKSGSDGGGSGGADLQQRYSVSALALDQAEECLAVLTASGKLYGLNFQQNWAAREAMFATAGASSAAPPGGSGDIAASLALLPSLMDYGGGGGGGGGRAAEAGRSASLLGVPGHVSTRSMLFHSLYPFTHSGRVNGMDCSVRKPLLITSGSDHSIRVWNTQTGQQLMCQFFPLEPGAVAIHPDGLMAVVCFADKVRVMSVLWSSLRERRTVNLRNASDVFFSKGGQLVAIVHNNLVDIMNANTCELQGQLRGHPQRIRDFQWCSTTAYPTDNRVVTCSSDGMIMDWNMAEMRKQTEHSDKRFQYVAVASDDRSVWAVAAPTSATALDVSWKVLLREIDRQSLGTINAGMGAGGAGGGAGGGGGGGGGQGAGGSLAGPGAGGGGAGSALGNSVGDYEFTETALTRLMVAPHQRVLIAGAEDGSVKAMTFPLQAGIQEAPVAAHAQPVTRMALSFDEATLFTASADGSVIMWEVFPEKERSKATGTGATAAAALSTTTAQHHDPASRRHVGGTEEVLVTRQEVEEQHIERESLQQFIEKLKTDMESEDKRRAHEQGTRTRERAEELQQDAIALAAEYDALQHAKADQEQTFLDAKNEKARDAAQLLEDVETQRQREVDALADECAALQHRLETTKVAHAVELKALRVSLARARTDDEAHFNDVLSQRTEAVRKLRRQLDHSQETNRVTLHQLELDTDAESQAVFQRQQGTLRQVRERFLHLKGEGAVMRKNAMRLEREIEVRTNELQLLDGAKAALQSQLADLTHQVAQLHQDIDERDSVTEKKEKVIYSLKKQNQELEKHKYVLDHQIRELKGQIEPKQREIAELNQETKQQNTNLEEQHASNLTLRLNTEELKKDIMEQQRTLQARLRELLGLETYRSRAERDIGELAHQLQDPVLLTAAVAQLYEVHVAPRDVEQIAPADPNVKHELQSQLEYLATSVDALRRKLKSDQQRHKKEVSAMMTENLSLIREIHSLRGEMDHLRARVAADTVSKQQQQHQQLRRNGAGHKAGRGVGRASCERSGLADAGASETFGSVAADAVGRSIHFASSDAESTRTGAGARRRGGGGGSASQRPPTPPPEIEINSRELRMLRAYIEKLEHALAAPLTAAAAAVASARLPPVGPFTPTP</sequence>
<accession>A0AAW0EVE2</accession>
<dbReference type="InterPro" id="IPR019775">
    <property type="entry name" value="WD40_repeat_CS"/>
</dbReference>
<dbReference type="PANTHER" id="PTHR32215">
    <property type="entry name" value="CILIA- AND FLAGELLA-ASSOCIATED PROTEIN 57"/>
    <property type="match status" value="1"/>
</dbReference>
<organism evidence="7 8">
    <name type="scientific">Novymonas esmeraldas</name>
    <dbReference type="NCBI Taxonomy" id="1808958"/>
    <lineage>
        <taxon>Eukaryota</taxon>
        <taxon>Discoba</taxon>
        <taxon>Euglenozoa</taxon>
        <taxon>Kinetoplastea</taxon>
        <taxon>Metakinetoplastina</taxon>
        <taxon>Trypanosomatida</taxon>
        <taxon>Trypanosomatidae</taxon>
        <taxon>Novymonas</taxon>
    </lineage>
</organism>
<feature type="compositionally biased region" description="Low complexity" evidence="6">
    <location>
        <begin position="986"/>
        <end position="1002"/>
    </location>
</feature>
<feature type="repeat" description="WD" evidence="4">
    <location>
        <begin position="944"/>
        <end position="977"/>
    </location>
</feature>
<dbReference type="GO" id="GO:0005840">
    <property type="term" value="C:ribosome"/>
    <property type="evidence" value="ECO:0007669"/>
    <property type="project" value="UniProtKB-KW"/>
</dbReference>
<evidence type="ECO:0000256" key="5">
    <source>
        <dbReference type="SAM" id="Coils"/>
    </source>
</evidence>
<feature type="repeat" description="WD" evidence="4">
    <location>
        <begin position="632"/>
        <end position="673"/>
    </location>
</feature>
<evidence type="ECO:0000256" key="2">
    <source>
        <dbReference type="ARBA" id="ARBA00022737"/>
    </source>
</evidence>
<dbReference type="InterPro" id="IPR011047">
    <property type="entry name" value="Quinoprotein_ADH-like_sf"/>
</dbReference>
<proteinExistence type="predicted"/>
<dbReference type="Pfam" id="PF00400">
    <property type="entry name" value="WD40"/>
    <property type="match status" value="2"/>
</dbReference>
<feature type="coiled-coil region" evidence="5">
    <location>
        <begin position="1033"/>
        <end position="1118"/>
    </location>
</feature>
<feature type="region of interest" description="Disordered" evidence="6">
    <location>
        <begin position="458"/>
        <end position="490"/>
    </location>
</feature>
<evidence type="ECO:0000256" key="4">
    <source>
        <dbReference type="PROSITE-ProRule" id="PRU00221"/>
    </source>
</evidence>
<dbReference type="PROSITE" id="PS50082">
    <property type="entry name" value="WD_REPEATS_2"/>
    <property type="match status" value="2"/>
</dbReference>
<evidence type="ECO:0000256" key="1">
    <source>
        <dbReference type="ARBA" id="ARBA00022574"/>
    </source>
</evidence>
<keyword evidence="8" id="KW-1185">Reference proteome</keyword>
<keyword evidence="1 4" id="KW-0853">WD repeat</keyword>
<dbReference type="FunFam" id="2.130.10.10:FF:002190">
    <property type="entry name" value="Uncharacterized protein"/>
    <property type="match status" value="1"/>
</dbReference>
<evidence type="ECO:0000256" key="6">
    <source>
        <dbReference type="SAM" id="MobiDB-lite"/>
    </source>
</evidence>
<dbReference type="Proteomes" id="UP001430356">
    <property type="component" value="Unassembled WGS sequence"/>
</dbReference>
<keyword evidence="3" id="KW-0689">Ribosomal protein</keyword>
<feature type="compositionally biased region" description="Low complexity" evidence="6">
    <location>
        <begin position="391"/>
        <end position="414"/>
    </location>
</feature>
<evidence type="ECO:0000313" key="7">
    <source>
        <dbReference type="EMBL" id="KAK7197760.1"/>
    </source>
</evidence>
<feature type="region of interest" description="Disordered" evidence="6">
    <location>
        <begin position="1495"/>
        <end position="1521"/>
    </location>
</feature>
<name>A0AAW0EVE2_9TRYP</name>
<feature type="region of interest" description="Disordered" evidence="6">
    <location>
        <begin position="388"/>
        <end position="414"/>
    </location>
</feature>
<comment type="caution">
    <text evidence="7">The sequence shown here is derived from an EMBL/GenBank/DDBJ whole genome shotgun (WGS) entry which is preliminary data.</text>
</comment>
<dbReference type="EMBL" id="JAECZO010000118">
    <property type="protein sequence ID" value="KAK7197760.1"/>
    <property type="molecule type" value="Genomic_DNA"/>
</dbReference>
<feature type="region of interest" description="Disordered" evidence="6">
    <location>
        <begin position="983"/>
        <end position="1013"/>
    </location>
</feature>
<feature type="region of interest" description="Disordered" evidence="6">
    <location>
        <begin position="1553"/>
        <end position="1586"/>
    </location>
</feature>
<dbReference type="PROSITE" id="PS50294">
    <property type="entry name" value="WD_REPEATS_REGION"/>
    <property type="match status" value="1"/>
</dbReference>
<evidence type="ECO:0000256" key="3">
    <source>
        <dbReference type="ARBA" id="ARBA00022980"/>
    </source>
</evidence>
<dbReference type="Gene3D" id="2.130.10.10">
    <property type="entry name" value="YVTN repeat-like/Quinoprotein amine dehydrogenase"/>
    <property type="match status" value="2"/>
</dbReference>
<reference evidence="7 8" key="1">
    <citation type="journal article" date="2021" name="MBio">
        <title>A New Model Trypanosomatid, Novymonas esmeraldas: Genomic Perception of Its 'Candidatus Pandoraea novymonadis' Endosymbiont.</title>
        <authorList>
            <person name="Zakharova A."/>
            <person name="Saura A."/>
            <person name="Butenko A."/>
            <person name="Podesvova L."/>
            <person name="Warmusova S."/>
            <person name="Kostygov A.Y."/>
            <person name="Nenarokova A."/>
            <person name="Lukes J."/>
            <person name="Opperdoes F.R."/>
            <person name="Yurchenko V."/>
        </authorList>
    </citation>
    <scope>NUCLEOTIDE SEQUENCE [LARGE SCALE GENOMIC DNA]</scope>
    <source>
        <strain evidence="7 8">E262AT.01</strain>
    </source>
</reference>
<evidence type="ECO:0000313" key="8">
    <source>
        <dbReference type="Proteomes" id="UP001430356"/>
    </source>
</evidence>
<dbReference type="InterPro" id="IPR015943">
    <property type="entry name" value="WD40/YVTN_repeat-like_dom_sf"/>
</dbReference>
<gene>
    <name evidence="7" type="ORF">NESM_000728400</name>
</gene>
<dbReference type="SMART" id="SM00320">
    <property type="entry name" value="WD40"/>
    <property type="match status" value="5"/>
</dbReference>
<dbReference type="InterPro" id="IPR052993">
    <property type="entry name" value="CFA-57"/>
</dbReference>
<keyword evidence="5" id="KW-0175">Coiled coil</keyword>
<feature type="coiled-coil region" evidence="5">
    <location>
        <begin position="1249"/>
        <end position="1276"/>
    </location>
</feature>